<dbReference type="GeneID" id="79317425"/>
<gene>
    <name evidence="2" type="ORF">ACFQPE_16580</name>
</gene>
<evidence type="ECO:0000256" key="1">
    <source>
        <dbReference type="SAM" id="MobiDB-lite"/>
    </source>
</evidence>
<evidence type="ECO:0000313" key="2">
    <source>
        <dbReference type="EMBL" id="MFC7318397.1"/>
    </source>
</evidence>
<comment type="caution">
    <text evidence="2">The sequence shown here is derived from an EMBL/GenBank/DDBJ whole genome shotgun (WGS) entry which is preliminary data.</text>
</comment>
<feature type="compositionally biased region" description="Basic and acidic residues" evidence="1">
    <location>
        <begin position="1"/>
        <end position="11"/>
    </location>
</feature>
<dbReference type="Proteomes" id="UP001596547">
    <property type="component" value="Unassembled WGS sequence"/>
</dbReference>
<organism evidence="2 3">
    <name type="scientific">Halomarina halobia</name>
    <dbReference type="NCBI Taxonomy" id="3033386"/>
    <lineage>
        <taxon>Archaea</taxon>
        <taxon>Methanobacteriati</taxon>
        <taxon>Methanobacteriota</taxon>
        <taxon>Stenosarchaea group</taxon>
        <taxon>Halobacteria</taxon>
        <taxon>Halobacteriales</taxon>
        <taxon>Natronomonadaceae</taxon>
        <taxon>Halomarina</taxon>
    </lineage>
</organism>
<feature type="compositionally biased region" description="Basic and acidic residues" evidence="1">
    <location>
        <begin position="22"/>
        <end position="34"/>
    </location>
</feature>
<sequence>MSLDLDSRGSETEPTAPLVPHPRRDVGRAPRTSLDRSRFEAFRRTLRRVTERAFAEGRIVGTDTGIMFVNVDSSADTVPVDR</sequence>
<keyword evidence="3" id="KW-1185">Reference proteome</keyword>
<dbReference type="EMBL" id="JBHTBF010000003">
    <property type="protein sequence ID" value="MFC7318397.1"/>
    <property type="molecule type" value="Genomic_DNA"/>
</dbReference>
<reference evidence="2 3" key="1">
    <citation type="journal article" date="2019" name="Int. J. Syst. Evol. Microbiol.">
        <title>The Global Catalogue of Microorganisms (GCM) 10K type strain sequencing project: providing services to taxonomists for standard genome sequencing and annotation.</title>
        <authorList>
            <consortium name="The Broad Institute Genomics Platform"/>
            <consortium name="The Broad Institute Genome Sequencing Center for Infectious Disease"/>
            <person name="Wu L."/>
            <person name="Ma J."/>
        </authorList>
    </citation>
    <scope>NUCLEOTIDE SEQUENCE [LARGE SCALE GENOMIC DNA]</scope>
    <source>
        <strain evidence="2 3">PSR21</strain>
    </source>
</reference>
<protein>
    <submittedName>
        <fullName evidence="2">Uncharacterized protein</fullName>
    </submittedName>
</protein>
<proteinExistence type="predicted"/>
<name>A0ABD6ADQ8_9EURY</name>
<dbReference type="AlphaFoldDB" id="A0ABD6ADQ8"/>
<accession>A0ABD6ADQ8</accession>
<dbReference type="RefSeq" id="WP_276305813.1">
    <property type="nucleotide sequence ID" value="NZ_CP119993.1"/>
</dbReference>
<evidence type="ECO:0000313" key="3">
    <source>
        <dbReference type="Proteomes" id="UP001596547"/>
    </source>
</evidence>
<feature type="region of interest" description="Disordered" evidence="1">
    <location>
        <begin position="1"/>
        <end position="34"/>
    </location>
</feature>